<organism evidence="1 2">
    <name type="scientific">Pseudocitrobacter faecalis</name>
    <dbReference type="NCBI Taxonomy" id="1398493"/>
    <lineage>
        <taxon>Bacteria</taxon>
        <taxon>Pseudomonadati</taxon>
        <taxon>Pseudomonadota</taxon>
        <taxon>Gammaproteobacteria</taxon>
        <taxon>Enterobacterales</taxon>
        <taxon>Enterobacteriaceae</taxon>
        <taxon>Pseudocitrobacter</taxon>
    </lineage>
</organism>
<comment type="caution">
    <text evidence="1">The sequence shown here is derived from an EMBL/GenBank/DDBJ whole genome shotgun (WGS) entry which is preliminary data.</text>
</comment>
<dbReference type="EMBL" id="QNRL01000003">
    <property type="protein sequence ID" value="RBP12454.1"/>
    <property type="molecule type" value="Genomic_DNA"/>
</dbReference>
<evidence type="ECO:0000313" key="2">
    <source>
        <dbReference type="Proteomes" id="UP000253201"/>
    </source>
</evidence>
<evidence type="ECO:0000313" key="1">
    <source>
        <dbReference type="EMBL" id="RBP12454.1"/>
    </source>
</evidence>
<dbReference type="Proteomes" id="UP000253201">
    <property type="component" value="Unassembled WGS sequence"/>
</dbReference>
<dbReference type="Pfam" id="PF04883">
    <property type="entry name" value="HK97-gp10_like"/>
    <property type="match status" value="1"/>
</dbReference>
<sequence>MADGIDFSITGVDSLLGKLDSISDDLRRRGGRAALRKAANVIAAKARDNAARVDDPLTKESISKNIVARWSNVTFRRTGNLAFRVGVLGGAISYADSSENRRKGRAGRLYYTPGNSKNPGGNTWYWRFLEFGTENMPAQPILRPAAQGSVDEVVSVFASEYEKSIDRAIRRAAKKGVPP</sequence>
<name>A0ABX9FYG9_9ENTR</name>
<dbReference type="NCBIfam" id="TIGR01725">
    <property type="entry name" value="phge_HK97_gp10"/>
    <property type="match status" value="1"/>
</dbReference>
<dbReference type="RefSeq" id="WP_113857611.1">
    <property type="nucleotide sequence ID" value="NZ_CBDDNA010000004.1"/>
</dbReference>
<keyword evidence="2" id="KW-1185">Reference proteome</keyword>
<protein>
    <submittedName>
        <fullName evidence="1">HK97 gp10 family phage protein</fullName>
    </submittedName>
</protein>
<gene>
    <name evidence="1" type="ORF">DFQ50_10356</name>
</gene>
<reference evidence="1 2" key="1">
    <citation type="submission" date="2018-06" db="EMBL/GenBank/DDBJ databases">
        <title>Genomic Encyclopedia of Type Strains, Phase IV (KMG-IV): sequencing the most valuable type-strain genomes for metagenomic binning, comparative biology and taxonomic classification.</title>
        <authorList>
            <person name="Goeker M."/>
        </authorList>
    </citation>
    <scope>NUCLEOTIDE SEQUENCE [LARGE SCALE GENOMIC DNA]</scope>
    <source>
        <strain evidence="1 2">DSM 27453</strain>
    </source>
</reference>
<dbReference type="InterPro" id="IPR010064">
    <property type="entry name" value="HK97-gp10_tail"/>
</dbReference>
<accession>A0ABX9FYG9</accession>
<proteinExistence type="predicted"/>